<dbReference type="SUPFAM" id="SSF51569">
    <property type="entry name" value="Aldolase"/>
    <property type="match status" value="1"/>
</dbReference>
<reference evidence="1 2" key="1">
    <citation type="submission" date="2019-02" db="EMBL/GenBank/DDBJ databases">
        <title>Deep-cultivation of Planctomycetes and their phenomic and genomic characterization uncovers novel biology.</title>
        <authorList>
            <person name="Wiegand S."/>
            <person name="Jogler M."/>
            <person name="Boedeker C."/>
            <person name="Pinto D."/>
            <person name="Vollmers J."/>
            <person name="Rivas-Marin E."/>
            <person name="Kohn T."/>
            <person name="Peeters S.H."/>
            <person name="Heuer A."/>
            <person name="Rast P."/>
            <person name="Oberbeckmann S."/>
            <person name="Bunk B."/>
            <person name="Jeske O."/>
            <person name="Meyerdierks A."/>
            <person name="Storesund J.E."/>
            <person name="Kallscheuer N."/>
            <person name="Luecker S."/>
            <person name="Lage O.M."/>
            <person name="Pohl T."/>
            <person name="Merkel B.J."/>
            <person name="Hornburger P."/>
            <person name="Mueller R.-W."/>
            <person name="Bruemmer F."/>
            <person name="Labrenz M."/>
            <person name="Spormann A.M."/>
            <person name="Op Den Camp H."/>
            <person name="Overmann J."/>
            <person name="Amann R."/>
            <person name="Jetten M.S.M."/>
            <person name="Mascher T."/>
            <person name="Medema M.H."/>
            <person name="Devos D.P."/>
            <person name="Kaster A.-K."/>
            <person name="Ovreas L."/>
            <person name="Rohde M."/>
            <person name="Galperin M.Y."/>
            <person name="Jogler C."/>
        </authorList>
    </citation>
    <scope>NUCLEOTIDE SEQUENCE [LARGE SCALE GENOMIC DNA]</scope>
    <source>
        <strain evidence="1 2">Poly59</strain>
    </source>
</reference>
<dbReference type="Proteomes" id="UP000317977">
    <property type="component" value="Unassembled WGS sequence"/>
</dbReference>
<evidence type="ECO:0000313" key="2">
    <source>
        <dbReference type="Proteomes" id="UP000317977"/>
    </source>
</evidence>
<proteinExistence type="predicted"/>
<gene>
    <name evidence="1" type="ORF">Poly59_32970</name>
</gene>
<organism evidence="1 2">
    <name type="scientific">Rubripirellula reticaptiva</name>
    <dbReference type="NCBI Taxonomy" id="2528013"/>
    <lineage>
        <taxon>Bacteria</taxon>
        <taxon>Pseudomonadati</taxon>
        <taxon>Planctomycetota</taxon>
        <taxon>Planctomycetia</taxon>
        <taxon>Pirellulales</taxon>
        <taxon>Pirellulaceae</taxon>
        <taxon>Rubripirellula</taxon>
    </lineage>
</organism>
<comment type="caution">
    <text evidence="1">The sequence shown here is derived from an EMBL/GenBank/DDBJ whole genome shotgun (WGS) entry which is preliminary data.</text>
</comment>
<name>A0A5C6ERS3_9BACT</name>
<accession>A0A5C6ERS3</accession>
<evidence type="ECO:0000313" key="1">
    <source>
        <dbReference type="EMBL" id="TWU51702.1"/>
    </source>
</evidence>
<sequence>MRLPIASLTFQVKAAGGVRDLDALLAVRDLGVTRCGASRTAEMMGQARKRLGLPAIEVEATHASGY</sequence>
<dbReference type="Gene3D" id="3.20.20.70">
    <property type="entry name" value="Aldolase class I"/>
    <property type="match status" value="1"/>
</dbReference>
<dbReference type="AlphaFoldDB" id="A0A5C6ERS3"/>
<dbReference type="EMBL" id="SJPX01000003">
    <property type="protein sequence ID" value="TWU51702.1"/>
    <property type="molecule type" value="Genomic_DNA"/>
</dbReference>
<dbReference type="InterPro" id="IPR013785">
    <property type="entry name" value="Aldolase_TIM"/>
</dbReference>
<keyword evidence="2" id="KW-1185">Reference proteome</keyword>
<protein>
    <submittedName>
        <fullName evidence="1">Deoxyribose-phosphate aldolase</fullName>
    </submittedName>
</protein>